<evidence type="ECO:0000313" key="1">
    <source>
        <dbReference type="EMBL" id="SFE76492.1"/>
    </source>
</evidence>
<keyword evidence="2" id="KW-1185">Reference proteome</keyword>
<evidence type="ECO:0000313" key="2">
    <source>
        <dbReference type="Proteomes" id="UP000183410"/>
    </source>
</evidence>
<dbReference type="GO" id="GO:0045338">
    <property type="term" value="P:farnesyl diphosphate metabolic process"/>
    <property type="evidence" value="ECO:0007669"/>
    <property type="project" value="InterPro"/>
</dbReference>
<dbReference type="PANTHER" id="PTHR11626">
    <property type="entry name" value="FARNESYL-DIPHOSPHATE FARNESYLTRANSFERASE"/>
    <property type="match status" value="1"/>
</dbReference>
<dbReference type="InterPro" id="IPR008949">
    <property type="entry name" value="Isoprenoid_synthase_dom_sf"/>
</dbReference>
<dbReference type="PANTHER" id="PTHR11626:SF2">
    <property type="entry name" value="SQUALENE SYNTHASE"/>
    <property type="match status" value="1"/>
</dbReference>
<organism evidence="1 2">
    <name type="scientific">Paenibacillus algorifonticola</name>
    <dbReference type="NCBI Taxonomy" id="684063"/>
    <lineage>
        <taxon>Bacteria</taxon>
        <taxon>Bacillati</taxon>
        <taxon>Bacillota</taxon>
        <taxon>Bacilli</taxon>
        <taxon>Bacillales</taxon>
        <taxon>Paenibacillaceae</taxon>
        <taxon>Paenibacillus</taxon>
    </lineage>
</organism>
<protein>
    <submittedName>
        <fullName evidence="1">Farnesyl-diphosphate farnesyltransferase</fullName>
    </submittedName>
</protein>
<name>A0A1I2D7G2_9BACL</name>
<gene>
    <name evidence="1" type="ORF">SAMN04487969_106164</name>
</gene>
<dbReference type="Gene3D" id="1.10.600.10">
    <property type="entry name" value="Farnesyl Diphosphate Synthase"/>
    <property type="match status" value="1"/>
</dbReference>
<reference evidence="2" key="1">
    <citation type="submission" date="2016-10" db="EMBL/GenBank/DDBJ databases">
        <authorList>
            <person name="Varghese N."/>
            <person name="Submissions S."/>
        </authorList>
    </citation>
    <scope>NUCLEOTIDE SEQUENCE [LARGE SCALE GENOMIC DNA]</scope>
    <source>
        <strain evidence="2">CGMCC 1.10223</strain>
    </source>
</reference>
<dbReference type="Proteomes" id="UP000183410">
    <property type="component" value="Unassembled WGS sequence"/>
</dbReference>
<dbReference type="AlphaFoldDB" id="A0A1I2D7G2"/>
<dbReference type="InterPro" id="IPR002060">
    <property type="entry name" value="Squ/phyt_synthse"/>
</dbReference>
<dbReference type="GO" id="GO:0051996">
    <property type="term" value="F:squalene synthase [NAD(P)H] activity"/>
    <property type="evidence" value="ECO:0007669"/>
    <property type="project" value="InterPro"/>
</dbReference>
<dbReference type="InterPro" id="IPR044844">
    <property type="entry name" value="Trans_IPPS_euk-type"/>
</dbReference>
<keyword evidence="1" id="KW-0808">Transferase</keyword>
<dbReference type="EMBL" id="FONN01000006">
    <property type="protein sequence ID" value="SFE76492.1"/>
    <property type="molecule type" value="Genomic_DNA"/>
</dbReference>
<dbReference type="SUPFAM" id="SSF48576">
    <property type="entry name" value="Terpenoid synthases"/>
    <property type="match status" value="1"/>
</dbReference>
<accession>A0A1I2D7G2</accession>
<sequence length="282" mass="31780">MIIRNVKLLLEGTLITNVVLNDAMTMLQQTSRTFYIPISRLEPCLKEAVAAAYLCMRAIDEIEDHNDISDQLKVKLLVGMEEAFQSPDVTAATQKLLSPYEDVLPAVSMRVNEWAELCPSTVARTIYRYIAMMSKQMAEWVEKGWHIHTEEDLDRYTYSVAGMVGEMLSEIWLWFDGTKSDTVKAVAFGRGLQAVNILRNRDEDLERGVDFYPDGWGAKEMLAYTRRNLKVADAYISELKKGPALSFCKIPLTLAHATVNLIAAGGNKLTRDAVLKLVNRLN</sequence>
<proteinExistence type="predicted"/>
<dbReference type="Pfam" id="PF00494">
    <property type="entry name" value="SQS_PSY"/>
    <property type="match status" value="1"/>
</dbReference>